<evidence type="ECO:0000313" key="9">
    <source>
        <dbReference type="Proteomes" id="UP001360953"/>
    </source>
</evidence>
<feature type="coiled-coil region" evidence="5">
    <location>
        <begin position="621"/>
        <end position="648"/>
    </location>
</feature>
<comment type="subcellular location">
    <subcellularLocation>
        <location evidence="1">Nucleus</location>
    </subcellularLocation>
</comment>
<dbReference type="PANTHER" id="PTHR46910">
    <property type="entry name" value="TRANSCRIPTION FACTOR PDR1"/>
    <property type="match status" value="1"/>
</dbReference>
<feature type="compositionally biased region" description="Polar residues" evidence="6">
    <location>
        <begin position="234"/>
        <end position="243"/>
    </location>
</feature>
<feature type="region of interest" description="Disordered" evidence="6">
    <location>
        <begin position="690"/>
        <end position="740"/>
    </location>
</feature>
<feature type="compositionally biased region" description="Low complexity" evidence="6">
    <location>
        <begin position="731"/>
        <end position="740"/>
    </location>
</feature>
<evidence type="ECO:0000256" key="1">
    <source>
        <dbReference type="ARBA" id="ARBA00004123"/>
    </source>
</evidence>
<dbReference type="CDD" id="cd12148">
    <property type="entry name" value="fungal_TF_MHR"/>
    <property type="match status" value="1"/>
</dbReference>
<dbReference type="RefSeq" id="XP_066653653.1">
    <property type="nucleotide sequence ID" value="XM_066800741.1"/>
</dbReference>
<dbReference type="PANTHER" id="PTHR46910:SF3">
    <property type="entry name" value="HALOTOLERANCE PROTEIN 9-RELATED"/>
    <property type="match status" value="1"/>
</dbReference>
<reference evidence="8 9" key="1">
    <citation type="submission" date="2024-04" db="EMBL/GenBank/DDBJ databases">
        <title>Phyllosticta paracitricarpa is synonymous to the EU quarantine fungus P. citricarpa based on phylogenomic analyses.</title>
        <authorList>
            <consortium name="Lawrence Berkeley National Laboratory"/>
            <person name="Van ingen-buijs V.A."/>
            <person name="Van westerhoven A.C."/>
            <person name="Haridas S."/>
            <person name="Skiadas P."/>
            <person name="Martin F."/>
            <person name="Groenewald J.Z."/>
            <person name="Crous P.W."/>
            <person name="Seidl M.F."/>
        </authorList>
    </citation>
    <scope>NUCLEOTIDE SEQUENCE [LARGE SCALE GENOMIC DNA]</scope>
    <source>
        <strain evidence="8 9">CPC 17464</strain>
    </source>
</reference>
<feature type="compositionally biased region" description="Polar residues" evidence="6">
    <location>
        <begin position="28"/>
        <end position="39"/>
    </location>
</feature>
<dbReference type="CDD" id="cd00067">
    <property type="entry name" value="GAL4"/>
    <property type="match status" value="1"/>
</dbReference>
<evidence type="ECO:0000313" key="8">
    <source>
        <dbReference type="EMBL" id="KAK7534928.1"/>
    </source>
</evidence>
<dbReference type="Gene3D" id="4.10.240.10">
    <property type="entry name" value="Zn(2)-C6 fungal-type DNA-binding domain"/>
    <property type="match status" value="1"/>
</dbReference>
<comment type="caution">
    <text evidence="8">The sequence shown here is derived from an EMBL/GenBank/DDBJ whole genome shotgun (WGS) entry which is preliminary data.</text>
</comment>
<accession>A0ABR1LI67</accession>
<keyword evidence="3" id="KW-0238">DNA-binding</keyword>
<feature type="region of interest" description="Disordered" evidence="6">
    <location>
        <begin position="69"/>
        <end position="95"/>
    </location>
</feature>
<feature type="domain" description="Zn(2)-C6 fungal-type" evidence="7">
    <location>
        <begin position="134"/>
        <end position="168"/>
    </location>
</feature>
<keyword evidence="4" id="KW-0539">Nucleus</keyword>
<feature type="region of interest" description="Disordered" evidence="6">
    <location>
        <begin position="18"/>
        <end position="43"/>
    </location>
</feature>
<gene>
    <name evidence="8" type="ORF">J3D65DRAFT_629452</name>
</gene>
<evidence type="ECO:0000256" key="3">
    <source>
        <dbReference type="ARBA" id="ARBA00023125"/>
    </source>
</evidence>
<dbReference type="SMART" id="SM00066">
    <property type="entry name" value="GAL4"/>
    <property type="match status" value="1"/>
</dbReference>
<keyword evidence="9" id="KW-1185">Reference proteome</keyword>
<dbReference type="EMBL" id="JBBPEH010000008">
    <property type="protein sequence ID" value="KAK7534928.1"/>
    <property type="molecule type" value="Genomic_DNA"/>
</dbReference>
<evidence type="ECO:0000256" key="2">
    <source>
        <dbReference type="ARBA" id="ARBA00022723"/>
    </source>
</evidence>
<keyword evidence="2" id="KW-0479">Metal-binding</keyword>
<dbReference type="InterPro" id="IPR001138">
    <property type="entry name" value="Zn2Cys6_DnaBD"/>
</dbReference>
<feature type="region of interest" description="Disordered" evidence="6">
    <location>
        <begin position="230"/>
        <end position="253"/>
    </location>
</feature>
<organism evidence="8 9">
    <name type="scientific">Phyllosticta citribraziliensis</name>
    <dbReference type="NCBI Taxonomy" id="989973"/>
    <lineage>
        <taxon>Eukaryota</taxon>
        <taxon>Fungi</taxon>
        <taxon>Dikarya</taxon>
        <taxon>Ascomycota</taxon>
        <taxon>Pezizomycotina</taxon>
        <taxon>Dothideomycetes</taxon>
        <taxon>Dothideomycetes incertae sedis</taxon>
        <taxon>Botryosphaeriales</taxon>
        <taxon>Phyllostictaceae</taxon>
        <taxon>Phyllosticta</taxon>
    </lineage>
</organism>
<feature type="compositionally biased region" description="Low complexity" evidence="6">
    <location>
        <begin position="82"/>
        <end position="95"/>
    </location>
</feature>
<evidence type="ECO:0000259" key="7">
    <source>
        <dbReference type="PROSITE" id="PS50048"/>
    </source>
</evidence>
<dbReference type="GeneID" id="92033647"/>
<dbReference type="Proteomes" id="UP001360953">
    <property type="component" value="Unassembled WGS sequence"/>
</dbReference>
<dbReference type="InterPro" id="IPR036864">
    <property type="entry name" value="Zn2-C6_fun-type_DNA-bd_sf"/>
</dbReference>
<name>A0ABR1LI67_9PEZI</name>
<evidence type="ECO:0000256" key="4">
    <source>
        <dbReference type="ARBA" id="ARBA00023242"/>
    </source>
</evidence>
<evidence type="ECO:0000256" key="5">
    <source>
        <dbReference type="SAM" id="Coils"/>
    </source>
</evidence>
<sequence length="829" mass="90232">MSDPQSYPSPNAAQMAAGAAGLYAHPNGNLSPPAEQSNPVDPHLALQNENNLHQELASHLSRINEAPMATTPNQQSHMPMAHHQIQQVPQPQPNQQRHHDIMNIAQDVMNVSRDPHFSPQQDTNMRKRSKVSRACDECRRKKIRCDATSENGPEACTSCKRTGARCQFSRQPQKRGPSKGYIKELADRLSRLEYEAQQAQGQSPQNGHLHQQQAELQSYLQNFNDQGIAGLPDFSNSTASQPTAGRKRTHSMSEGIGEQLRNQLSQSANGTHQSWERRESSFGAYEQDSAVDMFQFGNSDMAVNEFYRVIQDTYPVLPFDMRNLKTRLADCETRLRDGFLAALDCAVRAWPSSNLPKEANHYERCLKTYNLLNSEVGMPLNKGSGVILAQSYLLLAIESDCSGPGQRDVHASSLKDMCIASAARVAGNFSLNAMCYRNRDQEINLDSDDALGRRVFWVTFILDFFHAISTSSEPSISDERNFLSIEDEIIFGSLVFAMARLSKIISHISLLAKLAKDVEPSPDDITAPHTPSSYAFKVIRISIMGQLERFHETLPLDPHPLILLAYWHTRLLIARYGPVLDSSELLTAASALTNLLQSNAIILTSPYHHFGAFAALVLGELTERDDTRDEALRQLAELESALHRLKTDDDASWDATIRFYVSKKRASVHGEAAGGNSTTLLEHLAEAAVGEREGPGGGGVATAAAASTATPPDDKTGIATTSSGENRPGDDNTNANNNNDHATTAAAAALDAVAAADKKDDISNAAAAAAAAATAAAALNQSLYFNPATMVRDGYLRVLAGVVMPVLQQQQQQQQQQVGHGGVAGGSGQ</sequence>
<protein>
    <recommendedName>
        <fullName evidence="7">Zn(2)-C6 fungal-type domain-containing protein</fullName>
    </recommendedName>
</protein>
<dbReference type="PROSITE" id="PS00463">
    <property type="entry name" value="ZN2_CY6_FUNGAL_1"/>
    <property type="match status" value="1"/>
</dbReference>
<proteinExistence type="predicted"/>
<dbReference type="PROSITE" id="PS50048">
    <property type="entry name" value="ZN2_CY6_FUNGAL_2"/>
    <property type="match status" value="1"/>
</dbReference>
<dbReference type="InterPro" id="IPR050987">
    <property type="entry name" value="AtrR-like"/>
</dbReference>
<evidence type="ECO:0000256" key="6">
    <source>
        <dbReference type="SAM" id="MobiDB-lite"/>
    </source>
</evidence>
<feature type="compositionally biased region" description="Low complexity" evidence="6">
    <location>
        <begin position="701"/>
        <end position="711"/>
    </location>
</feature>
<dbReference type="Pfam" id="PF00172">
    <property type="entry name" value="Zn_clus"/>
    <property type="match status" value="1"/>
</dbReference>
<keyword evidence="5" id="KW-0175">Coiled coil</keyword>
<dbReference type="SUPFAM" id="SSF57701">
    <property type="entry name" value="Zn2/Cys6 DNA-binding domain"/>
    <property type="match status" value="1"/>
</dbReference>